<name>A0A2S0PD05_9NEIS</name>
<dbReference type="Pfam" id="PF00903">
    <property type="entry name" value="Glyoxalase"/>
    <property type="match status" value="1"/>
</dbReference>
<organism evidence="2 3">
    <name type="scientific">Microvirgula aerodenitrificans</name>
    <dbReference type="NCBI Taxonomy" id="57480"/>
    <lineage>
        <taxon>Bacteria</taxon>
        <taxon>Pseudomonadati</taxon>
        <taxon>Pseudomonadota</taxon>
        <taxon>Betaproteobacteria</taxon>
        <taxon>Neisseriales</taxon>
        <taxon>Aquaspirillaceae</taxon>
        <taxon>Microvirgula</taxon>
    </lineage>
</organism>
<dbReference type="STRING" id="1122240.GCA_000620105_02070"/>
<dbReference type="Proteomes" id="UP000244173">
    <property type="component" value="Chromosome"/>
</dbReference>
<dbReference type="PROSITE" id="PS51819">
    <property type="entry name" value="VOC"/>
    <property type="match status" value="1"/>
</dbReference>
<dbReference type="AlphaFoldDB" id="A0A2S0PD05"/>
<dbReference type="InterPro" id="IPR004360">
    <property type="entry name" value="Glyas_Fos-R_dOase_dom"/>
</dbReference>
<proteinExistence type="predicted"/>
<evidence type="ECO:0000259" key="1">
    <source>
        <dbReference type="PROSITE" id="PS51819"/>
    </source>
</evidence>
<dbReference type="RefSeq" id="WP_107889838.1">
    <property type="nucleotide sequence ID" value="NZ_CP028519.1"/>
</dbReference>
<dbReference type="KEGG" id="maer:DAI18_15235"/>
<evidence type="ECO:0000313" key="2">
    <source>
        <dbReference type="EMBL" id="AVY95241.1"/>
    </source>
</evidence>
<dbReference type="InterPro" id="IPR026275">
    <property type="entry name" value="Glyoxalase/dOase/EhpR"/>
</dbReference>
<dbReference type="Gene3D" id="3.30.720.110">
    <property type="match status" value="1"/>
</dbReference>
<dbReference type="InterPro" id="IPR029068">
    <property type="entry name" value="Glyas_Bleomycin-R_OHBP_Dase"/>
</dbReference>
<accession>A0A2S0PD05</accession>
<dbReference type="Gene3D" id="3.30.720.120">
    <property type="match status" value="1"/>
</dbReference>
<dbReference type="InterPro" id="IPR037523">
    <property type="entry name" value="VOC_core"/>
</dbReference>
<keyword evidence="3" id="KW-1185">Reference proteome</keyword>
<dbReference type="PIRSF" id="PIRSF039020">
    <property type="entry name" value="EhpR"/>
    <property type="match status" value="1"/>
</dbReference>
<dbReference type="OrthoDB" id="9806945at2"/>
<reference evidence="2 3" key="1">
    <citation type="submission" date="2018-04" db="EMBL/GenBank/DDBJ databases">
        <title>Denitrifier Microvirgula.</title>
        <authorList>
            <person name="Anderson E."/>
            <person name="Jang J."/>
            <person name="Ishii S."/>
        </authorList>
    </citation>
    <scope>NUCLEOTIDE SEQUENCE [LARGE SCALE GENOMIC DNA]</scope>
    <source>
        <strain evidence="2 3">BE2.4</strain>
    </source>
</reference>
<protein>
    <submittedName>
        <fullName evidence="2">Drug:proton antiporter</fullName>
    </submittedName>
</protein>
<dbReference type="EMBL" id="CP028519">
    <property type="protein sequence ID" value="AVY95241.1"/>
    <property type="molecule type" value="Genomic_DNA"/>
</dbReference>
<sequence length="121" mass="12923">MTDPNLTLLYVDNPAASAGFYADLLGKPPVEQSATFALFALDSGAMLGLWSRHTVRPAPAAGPGAGELAFSVEGVEGVRAMHEDWIRRGLTIVQPLTDMSFGHTFLAVDPDGHRLRVFNAS</sequence>
<dbReference type="SUPFAM" id="SSF54593">
    <property type="entry name" value="Glyoxalase/Bleomycin resistance protein/Dihydroxybiphenyl dioxygenase"/>
    <property type="match status" value="1"/>
</dbReference>
<evidence type="ECO:0000313" key="3">
    <source>
        <dbReference type="Proteomes" id="UP000244173"/>
    </source>
</evidence>
<feature type="domain" description="VOC" evidence="1">
    <location>
        <begin position="3"/>
        <end position="120"/>
    </location>
</feature>
<gene>
    <name evidence="2" type="ORF">DAI18_15235</name>
</gene>